<dbReference type="AlphaFoldDB" id="A0A6I4SRW9"/>
<protein>
    <submittedName>
        <fullName evidence="1">Uncharacterized protein</fullName>
    </submittedName>
</protein>
<dbReference type="OrthoDB" id="7433423at2"/>
<sequence length="119" mass="13173">MIWFALGAAVSALAAMLARLLIVPADELHSYLAVSERPYVEGEIERIEEIASTSGQLLRECGAKEFFIKPSNGLDGVPFALIKIVPENDLAIHCVFEKARDEGHPLYVQMLTEQQAQVY</sequence>
<gene>
    <name evidence="1" type="ORF">GRI36_12445</name>
</gene>
<organism evidence="1 2">
    <name type="scientific">Pontixanthobacter gangjinensis</name>
    <dbReference type="NCBI Taxonomy" id="1028742"/>
    <lineage>
        <taxon>Bacteria</taxon>
        <taxon>Pseudomonadati</taxon>
        <taxon>Pseudomonadota</taxon>
        <taxon>Alphaproteobacteria</taxon>
        <taxon>Sphingomonadales</taxon>
        <taxon>Erythrobacteraceae</taxon>
        <taxon>Pontixanthobacter</taxon>
    </lineage>
</organism>
<proteinExistence type="predicted"/>
<dbReference type="EMBL" id="WTYS01000001">
    <property type="protein sequence ID" value="MXO57687.1"/>
    <property type="molecule type" value="Genomic_DNA"/>
</dbReference>
<dbReference type="Proteomes" id="UP000468943">
    <property type="component" value="Unassembled WGS sequence"/>
</dbReference>
<evidence type="ECO:0000313" key="2">
    <source>
        <dbReference type="Proteomes" id="UP000468943"/>
    </source>
</evidence>
<name>A0A6I4SRW9_9SPHN</name>
<reference evidence="1 2" key="1">
    <citation type="submission" date="2019-12" db="EMBL/GenBank/DDBJ databases">
        <title>Genomic-based taxomic classification of the family Erythrobacteraceae.</title>
        <authorList>
            <person name="Xu L."/>
        </authorList>
    </citation>
    <scope>NUCLEOTIDE SEQUENCE [LARGE SCALE GENOMIC DNA]</scope>
    <source>
        <strain evidence="1 2">JCM 17802</strain>
    </source>
</reference>
<comment type="caution">
    <text evidence="1">The sequence shown here is derived from an EMBL/GenBank/DDBJ whole genome shotgun (WGS) entry which is preliminary data.</text>
</comment>
<evidence type="ECO:0000313" key="1">
    <source>
        <dbReference type="EMBL" id="MXO57687.1"/>
    </source>
</evidence>
<keyword evidence="2" id="KW-1185">Reference proteome</keyword>
<accession>A0A6I4SRW9</accession>
<dbReference type="RefSeq" id="WP_160598739.1">
    <property type="nucleotide sequence ID" value="NZ_WTYS01000001.1"/>
</dbReference>